<dbReference type="SMART" id="SM00649">
    <property type="entry name" value="RL11"/>
    <property type="match status" value="1"/>
</dbReference>
<dbReference type="Gene3D" id="1.10.10.250">
    <property type="entry name" value="Ribosomal protein L11, C-terminal domain"/>
    <property type="match status" value="1"/>
</dbReference>
<dbReference type="Pfam" id="PF00298">
    <property type="entry name" value="Ribosomal_L11"/>
    <property type="match status" value="1"/>
</dbReference>
<dbReference type="PANTHER" id="PTHR11661">
    <property type="entry name" value="60S RIBOSOMAL PROTEIN L12"/>
    <property type="match status" value="1"/>
</dbReference>
<dbReference type="PATRIC" id="fig|1197325.3.peg.556"/>
<evidence type="ECO:0000256" key="3">
    <source>
        <dbReference type="ARBA" id="ARBA00022980"/>
    </source>
</evidence>
<name>I6YBD7_MYCWM</name>
<evidence type="ECO:0000313" key="10">
    <source>
        <dbReference type="Proteomes" id="UP000009005"/>
    </source>
</evidence>
<dbReference type="Proteomes" id="UP000009005">
    <property type="component" value="Chromosome"/>
</dbReference>
<comment type="function">
    <text evidence="5">Forms part of the ribosomal stalk which helps the ribosome interact with GTP-bound translation factors.</text>
</comment>
<keyword evidence="5" id="KW-0699">rRNA-binding</keyword>
<evidence type="ECO:0000256" key="4">
    <source>
        <dbReference type="ARBA" id="ARBA00023274"/>
    </source>
</evidence>
<evidence type="ECO:0000256" key="1">
    <source>
        <dbReference type="ARBA" id="ARBA00010537"/>
    </source>
</evidence>
<dbReference type="OrthoDB" id="9802408at2"/>
<protein>
    <recommendedName>
        <fullName evidence="5">Large ribosomal subunit protein uL11</fullName>
    </recommendedName>
</protein>
<comment type="similarity">
    <text evidence="1 5 6">Belongs to the universal ribosomal protein uL11 family.</text>
</comment>
<dbReference type="SUPFAM" id="SSF46906">
    <property type="entry name" value="Ribosomal protein L11, C-terminal domain"/>
    <property type="match status" value="1"/>
</dbReference>
<dbReference type="InterPro" id="IPR000911">
    <property type="entry name" value="Ribosomal_uL11"/>
</dbReference>
<dbReference type="AlphaFoldDB" id="I6YBD7"/>
<comment type="PTM">
    <text evidence="5">One or more lysine residues are methylated.</text>
</comment>
<dbReference type="STRING" id="1197325.WEN_02580"/>
<evidence type="ECO:0000256" key="6">
    <source>
        <dbReference type="RuleBase" id="RU003978"/>
    </source>
</evidence>
<keyword evidence="10" id="KW-1185">Reference proteome</keyword>
<dbReference type="HOGENOM" id="CLU_074237_2_2_14"/>
<evidence type="ECO:0000256" key="5">
    <source>
        <dbReference type="HAMAP-Rule" id="MF_00736"/>
    </source>
</evidence>
<dbReference type="PANTHER" id="PTHR11661:SF1">
    <property type="entry name" value="LARGE RIBOSOMAL SUBUNIT PROTEIN UL11M"/>
    <property type="match status" value="1"/>
</dbReference>
<dbReference type="RefSeq" id="WP_014850011.1">
    <property type="nucleotide sequence ID" value="NC_018149.1"/>
</dbReference>
<dbReference type="Gene3D" id="3.30.1550.10">
    <property type="entry name" value="Ribosomal protein L11/L12, N-terminal domain"/>
    <property type="match status" value="1"/>
</dbReference>
<evidence type="ECO:0000313" key="9">
    <source>
        <dbReference type="EMBL" id="AFN65301.1"/>
    </source>
</evidence>
<evidence type="ECO:0000259" key="8">
    <source>
        <dbReference type="Pfam" id="PF03946"/>
    </source>
</evidence>
<keyword evidence="4 5" id="KW-0687">Ribonucleoprotein</keyword>
<keyword evidence="2 5" id="KW-0488">Methylation</keyword>
<dbReference type="Pfam" id="PF03946">
    <property type="entry name" value="Ribosomal_L11_N"/>
    <property type="match status" value="1"/>
</dbReference>
<dbReference type="InterPro" id="IPR036796">
    <property type="entry name" value="Ribosomal_uL11_N_sf"/>
</dbReference>
<keyword evidence="5" id="KW-0694">RNA-binding</keyword>
<dbReference type="EMBL" id="CP003703">
    <property type="protein sequence ID" value="AFN65301.1"/>
    <property type="molecule type" value="Genomic_DNA"/>
</dbReference>
<comment type="subunit">
    <text evidence="5">Part of the ribosomal stalk of the 50S ribosomal subunit. Interacts with L10 and the large rRNA to form the base of the stalk. L10 forms an elongated spine to which L12 dimers bind in a sequential fashion forming a multimeric L10(L12)X complex.</text>
</comment>
<dbReference type="InterPro" id="IPR020784">
    <property type="entry name" value="Ribosomal_uL11_N"/>
</dbReference>
<feature type="domain" description="Large ribosomal subunit protein uL11 C-terminal" evidence="7">
    <location>
        <begin position="68"/>
        <end position="136"/>
    </location>
</feature>
<dbReference type="KEGG" id="mwe:WEN_02580"/>
<organism evidence="9 10">
    <name type="scientific">Mycoplasma wenyonii (strain Massachusetts)</name>
    <name type="common">Eperythrozoon wenyonii</name>
    <dbReference type="NCBI Taxonomy" id="1197325"/>
    <lineage>
        <taxon>Bacteria</taxon>
        <taxon>Bacillati</taxon>
        <taxon>Mycoplasmatota</taxon>
        <taxon>Mollicutes</taxon>
        <taxon>Mycoplasmataceae</taxon>
        <taxon>Mycoplasma</taxon>
    </lineage>
</organism>
<dbReference type="InterPro" id="IPR020783">
    <property type="entry name" value="Ribosomal_uL11_C"/>
</dbReference>
<dbReference type="GO" id="GO:0003735">
    <property type="term" value="F:structural constituent of ribosome"/>
    <property type="evidence" value="ECO:0007669"/>
    <property type="project" value="InterPro"/>
</dbReference>
<gene>
    <name evidence="5 9" type="primary">rplK</name>
    <name evidence="9" type="ordered locus">WEN_02580</name>
</gene>
<proteinExistence type="inferred from homology"/>
<evidence type="ECO:0000256" key="2">
    <source>
        <dbReference type="ARBA" id="ARBA00022481"/>
    </source>
</evidence>
<dbReference type="InterPro" id="IPR036769">
    <property type="entry name" value="Ribosomal_uL11_C_sf"/>
</dbReference>
<accession>I6YBD7</accession>
<evidence type="ECO:0000259" key="7">
    <source>
        <dbReference type="Pfam" id="PF00298"/>
    </source>
</evidence>
<dbReference type="CDD" id="cd00349">
    <property type="entry name" value="Ribosomal_L11"/>
    <property type="match status" value="1"/>
</dbReference>
<dbReference type="GO" id="GO:0022625">
    <property type="term" value="C:cytosolic large ribosomal subunit"/>
    <property type="evidence" value="ECO:0007669"/>
    <property type="project" value="TreeGrafter"/>
</dbReference>
<dbReference type="GO" id="GO:0070180">
    <property type="term" value="F:large ribosomal subunit rRNA binding"/>
    <property type="evidence" value="ECO:0007669"/>
    <property type="project" value="UniProtKB-UniRule"/>
</dbReference>
<dbReference type="SUPFAM" id="SSF54747">
    <property type="entry name" value="Ribosomal L11/L12e N-terminal domain"/>
    <property type="match status" value="1"/>
</dbReference>
<reference evidence="9 10" key="1">
    <citation type="journal article" date="2012" name="J. Bacteriol.">
        <title>Complete genome sequence of Mycoplasma wenyonii strain Massachusetts.</title>
        <authorList>
            <person name="Dos Santos A.P."/>
            <person name="Guimaraes A.M."/>
            <person name="do Nascimento N.C."/>
            <person name="Sanmiguel P.J."/>
            <person name="Messick J.B."/>
        </authorList>
    </citation>
    <scope>NUCLEOTIDE SEQUENCE [LARGE SCALE GENOMIC DNA]</scope>
    <source>
        <strain evidence="9 10">Massachusetts</strain>
    </source>
</reference>
<dbReference type="HAMAP" id="MF_00736">
    <property type="entry name" value="Ribosomal_uL11"/>
    <property type="match status" value="1"/>
</dbReference>
<keyword evidence="3 5" id="KW-0689">Ribosomal protein</keyword>
<sequence>MFFKSQNRIAKLELVGGQAKPGPALASLGINMVQFSKEFNEKTSNRMGERVPVVIEILPSKAFKFQLKSTPASALIKKAASIEKGSSNSKTTAVATLDYSKVVEIAKIKLEESNTDNLESMISMISGTARQMGVKIVKKEENK</sequence>
<dbReference type="GO" id="GO:0006412">
    <property type="term" value="P:translation"/>
    <property type="evidence" value="ECO:0007669"/>
    <property type="project" value="UniProtKB-UniRule"/>
</dbReference>
<feature type="domain" description="Large ribosomal subunit protein uL11 N-terminal" evidence="8">
    <location>
        <begin position="11"/>
        <end position="63"/>
    </location>
</feature>